<dbReference type="RefSeq" id="WP_191123466.1">
    <property type="nucleotide sequence ID" value="NZ_JACXWY010000002.1"/>
</dbReference>
<dbReference type="EMBL" id="JACXWY010000002">
    <property type="protein sequence ID" value="MBD3844882.1"/>
    <property type="molecule type" value="Genomic_DNA"/>
</dbReference>
<keyword evidence="3" id="KW-1185">Reference proteome</keyword>
<organism evidence="2 3">
    <name type="scientific">Bosea spartocytisi</name>
    <dbReference type="NCBI Taxonomy" id="2773451"/>
    <lineage>
        <taxon>Bacteria</taxon>
        <taxon>Pseudomonadati</taxon>
        <taxon>Pseudomonadota</taxon>
        <taxon>Alphaproteobacteria</taxon>
        <taxon>Hyphomicrobiales</taxon>
        <taxon>Boseaceae</taxon>
        <taxon>Bosea</taxon>
    </lineage>
</organism>
<accession>A0A927E6C3</accession>
<dbReference type="AlphaFoldDB" id="A0A927E6C3"/>
<keyword evidence="1" id="KW-1133">Transmembrane helix</keyword>
<keyword evidence="1" id="KW-0472">Membrane</keyword>
<protein>
    <submittedName>
        <fullName evidence="2">Uncharacterized protein</fullName>
    </submittedName>
</protein>
<gene>
    <name evidence="2" type="ORF">IED13_04175</name>
</gene>
<name>A0A927E6C3_9HYPH</name>
<dbReference type="InterPro" id="IPR058159">
    <property type="entry name" value="Phage_holin_10"/>
</dbReference>
<evidence type="ECO:0000313" key="2">
    <source>
        <dbReference type="EMBL" id="MBD3844882.1"/>
    </source>
</evidence>
<proteinExistence type="predicted"/>
<keyword evidence="1" id="KW-0812">Transmembrane</keyword>
<evidence type="ECO:0000313" key="3">
    <source>
        <dbReference type="Proteomes" id="UP000619295"/>
    </source>
</evidence>
<feature type="transmembrane region" description="Helical" evidence="1">
    <location>
        <begin position="32"/>
        <end position="50"/>
    </location>
</feature>
<dbReference type="Pfam" id="PF23987">
    <property type="entry name" value="Phage_holin_10"/>
    <property type="match status" value="1"/>
</dbReference>
<comment type="caution">
    <text evidence="2">The sequence shown here is derived from an EMBL/GenBank/DDBJ whole genome shotgun (WGS) entry which is preliminary data.</text>
</comment>
<evidence type="ECO:0000256" key="1">
    <source>
        <dbReference type="SAM" id="Phobius"/>
    </source>
</evidence>
<dbReference type="Proteomes" id="UP000619295">
    <property type="component" value="Unassembled WGS sequence"/>
</dbReference>
<reference evidence="2" key="1">
    <citation type="submission" date="2020-09" db="EMBL/GenBank/DDBJ databases">
        <title>Bosea spartocytisi sp. nov. a root nodule endophyte of Spartocytisus supranubius in the high mountain ecosystem fo the Teide National Park (Canary Islands, Spain).</title>
        <authorList>
            <person name="Pulido-Suarez L."/>
            <person name="Peix A."/>
            <person name="Igual J.M."/>
            <person name="Socas-Perez N."/>
            <person name="Velazquez E."/>
            <person name="Flores-Felix J.D."/>
            <person name="Leon-Barrios M."/>
        </authorList>
    </citation>
    <scope>NUCLEOTIDE SEQUENCE</scope>
    <source>
        <strain evidence="2">SSUT16</strain>
    </source>
</reference>
<sequence>MNEQILSFIRTVVQSAAAALGTYGVLDAQGQTVVVAFVMWLIPTVWGLYVRRKAGLVASAAALPEVKRIITTPEIAARVAAPAVAPR</sequence>